<dbReference type="EMBL" id="JAVHJO010000007">
    <property type="protein sequence ID" value="KAK6539010.1"/>
    <property type="molecule type" value="Genomic_DNA"/>
</dbReference>
<dbReference type="Proteomes" id="UP001365542">
    <property type="component" value="Unassembled WGS sequence"/>
</dbReference>
<feature type="domain" description="DUF427" evidence="1">
    <location>
        <begin position="4"/>
        <end position="91"/>
    </location>
</feature>
<dbReference type="Gene3D" id="2.170.150.40">
    <property type="entry name" value="Domain of unknown function (DUF427)"/>
    <property type="match status" value="1"/>
</dbReference>
<dbReference type="AlphaFoldDB" id="A0AAV9XBD7"/>
<keyword evidence="3" id="KW-1185">Reference proteome</keyword>
<proteinExistence type="predicted"/>
<reference evidence="2 3" key="1">
    <citation type="submission" date="2019-10" db="EMBL/GenBank/DDBJ databases">
        <authorList>
            <person name="Palmer J.M."/>
        </authorList>
    </citation>
    <scope>NUCLEOTIDE SEQUENCE [LARGE SCALE GENOMIC DNA]</scope>
    <source>
        <strain evidence="2 3">TWF694</strain>
    </source>
</reference>
<organism evidence="2 3">
    <name type="scientific">Orbilia ellipsospora</name>
    <dbReference type="NCBI Taxonomy" id="2528407"/>
    <lineage>
        <taxon>Eukaryota</taxon>
        <taxon>Fungi</taxon>
        <taxon>Dikarya</taxon>
        <taxon>Ascomycota</taxon>
        <taxon>Pezizomycotina</taxon>
        <taxon>Orbiliomycetes</taxon>
        <taxon>Orbiliales</taxon>
        <taxon>Orbiliaceae</taxon>
        <taxon>Orbilia</taxon>
    </lineage>
</organism>
<evidence type="ECO:0000313" key="3">
    <source>
        <dbReference type="Proteomes" id="UP001365542"/>
    </source>
</evidence>
<dbReference type="Pfam" id="PF04248">
    <property type="entry name" value="NTP_transf_9"/>
    <property type="match status" value="1"/>
</dbReference>
<accession>A0AAV9XBD7</accession>
<dbReference type="InterPro" id="IPR038694">
    <property type="entry name" value="DUF427_sf"/>
</dbReference>
<comment type="caution">
    <text evidence="2">The sequence shown here is derived from an EMBL/GenBank/DDBJ whole genome shotgun (WGS) entry which is preliminary data.</text>
</comment>
<sequence length="99" mass="11056">MEAQVIHNGVVIAESRKYIKLEGNVYFPPDTIVTAYYRLSPTRTACPIKGLASYLTIDMGDGSEPLTDAAWYYPEPKKGHEHIANHVAFYSNKVSVQLP</sequence>
<name>A0AAV9XBD7_9PEZI</name>
<evidence type="ECO:0000313" key="2">
    <source>
        <dbReference type="EMBL" id="KAK6539010.1"/>
    </source>
</evidence>
<dbReference type="PANTHER" id="PTHR34310">
    <property type="entry name" value="DUF427 DOMAIN PROTEIN (AFU_ORTHOLOGUE AFUA_3G02220)"/>
    <property type="match status" value="1"/>
</dbReference>
<protein>
    <recommendedName>
        <fullName evidence="1">DUF427 domain-containing protein</fullName>
    </recommendedName>
</protein>
<gene>
    <name evidence="2" type="ORF">TWF694_010558</name>
</gene>
<dbReference type="PANTHER" id="PTHR34310:SF5">
    <property type="entry name" value="DUF427 DOMAIN PROTEIN (AFU_ORTHOLOGUE AFUA_3G02220)"/>
    <property type="match status" value="1"/>
</dbReference>
<evidence type="ECO:0000259" key="1">
    <source>
        <dbReference type="Pfam" id="PF04248"/>
    </source>
</evidence>
<dbReference type="InterPro" id="IPR007361">
    <property type="entry name" value="DUF427"/>
</dbReference>